<name>A0ACC0VWP1_9STRA</name>
<organism evidence="1 2">
    <name type="scientific">Peronosclerospora sorghi</name>
    <dbReference type="NCBI Taxonomy" id="230839"/>
    <lineage>
        <taxon>Eukaryota</taxon>
        <taxon>Sar</taxon>
        <taxon>Stramenopiles</taxon>
        <taxon>Oomycota</taxon>
        <taxon>Peronosporomycetes</taxon>
        <taxon>Peronosporales</taxon>
        <taxon>Peronosporaceae</taxon>
        <taxon>Peronosclerospora</taxon>
    </lineage>
</organism>
<evidence type="ECO:0000313" key="1">
    <source>
        <dbReference type="EMBL" id="KAI9910884.1"/>
    </source>
</evidence>
<comment type="caution">
    <text evidence="1">The sequence shown here is derived from an EMBL/GenBank/DDBJ whole genome shotgun (WGS) entry which is preliminary data.</text>
</comment>
<sequence>MEFATLPVRSILTSATPIDGMRLLSPDVLLLDAWHTVVFSWILFLVSLSTCGAVTRLSASSPWTRKRLHKLLVLVPFDGFIA</sequence>
<dbReference type="Proteomes" id="UP001163321">
    <property type="component" value="Chromosome 6"/>
</dbReference>
<evidence type="ECO:0000313" key="2">
    <source>
        <dbReference type="Proteomes" id="UP001163321"/>
    </source>
</evidence>
<proteinExistence type="predicted"/>
<accession>A0ACC0VWP1</accession>
<keyword evidence="2" id="KW-1185">Reference proteome</keyword>
<protein>
    <submittedName>
        <fullName evidence="1">Uncharacterized protein</fullName>
    </submittedName>
</protein>
<gene>
    <name evidence="1" type="ORF">PsorP6_011128</name>
</gene>
<reference evidence="1 2" key="1">
    <citation type="journal article" date="2022" name="bioRxiv">
        <title>The genome of the oomycete Peronosclerospora sorghi, a cosmopolitan pathogen of maize and sorghum, is inflated with dispersed pseudogenes.</title>
        <authorList>
            <person name="Fletcher K."/>
            <person name="Martin F."/>
            <person name="Isakeit T."/>
            <person name="Cavanaugh K."/>
            <person name="Magill C."/>
            <person name="Michelmore R."/>
        </authorList>
    </citation>
    <scope>NUCLEOTIDE SEQUENCE [LARGE SCALE GENOMIC DNA]</scope>
    <source>
        <strain evidence="1">P6</strain>
    </source>
</reference>
<dbReference type="EMBL" id="CM047585">
    <property type="protein sequence ID" value="KAI9910884.1"/>
    <property type="molecule type" value="Genomic_DNA"/>
</dbReference>